<dbReference type="EMBL" id="LAZR01025254">
    <property type="protein sequence ID" value="KKL72504.1"/>
    <property type="molecule type" value="Genomic_DNA"/>
</dbReference>
<gene>
    <name evidence="1" type="ORF">LCGC14_2084260</name>
</gene>
<organism evidence="1">
    <name type="scientific">marine sediment metagenome</name>
    <dbReference type="NCBI Taxonomy" id="412755"/>
    <lineage>
        <taxon>unclassified sequences</taxon>
        <taxon>metagenomes</taxon>
        <taxon>ecological metagenomes</taxon>
    </lineage>
</organism>
<protein>
    <submittedName>
        <fullName evidence="1">Uncharacterized protein</fullName>
    </submittedName>
</protein>
<sequence length="143" mass="15447">MGFFGKLMGEGTPDYPELDASSPAASKLNSVKDKLTELAGQVKDPMEVVPADGAAYVFIGKPPKKFGIAWIENNEINNFKTLLAKRGASPITLEKLSNRLREAYVNDAPEEKFSITLGDKKVVVVPSDSLAADVKTIIDHVAK</sequence>
<proteinExistence type="predicted"/>
<reference evidence="1" key="1">
    <citation type="journal article" date="2015" name="Nature">
        <title>Complex archaea that bridge the gap between prokaryotes and eukaryotes.</title>
        <authorList>
            <person name="Spang A."/>
            <person name="Saw J.H."/>
            <person name="Jorgensen S.L."/>
            <person name="Zaremba-Niedzwiedzka K."/>
            <person name="Martijn J."/>
            <person name="Lind A.E."/>
            <person name="van Eijk R."/>
            <person name="Schleper C."/>
            <person name="Guy L."/>
            <person name="Ettema T.J."/>
        </authorList>
    </citation>
    <scope>NUCLEOTIDE SEQUENCE</scope>
</reference>
<name>A0A0F9EEW8_9ZZZZ</name>
<accession>A0A0F9EEW8</accession>
<comment type="caution">
    <text evidence="1">The sequence shown here is derived from an EMBL/GenBank/DDBJ whole genome shotgun (WGS) entry which is preliminary data.</text>
</comment>
<evidence type="ECO:0000313" key="1">
    <source>
        <dbReference type="EMBL" id="KKL72504.1"/>
    </source>
</evidence>
<dbReference type="AlphaFoldDB" id="A0A0F9EEW8"/>